<evidence type="ECO:0000256" key="1">
    <source>
        <dbReference type="SAM" id="MobiDB-lite"/>
    </source>
</evidence>
<reference evidence="2 3" key="1">
    <citation type="submission" date="2014-04" db="EMBL/GenBank/DDBJ databases">
        <title>Evolutionary Origins and Diversification of the Mycorrhizal Mutualists.</title>
        <authorList>
            <consortium name="DOE Joint Genome Institute"/>
            <consortium name="Mycorrhizal Genomics Consortium"/>
            <person name="Kohler A."/>
            <person name="Kuo A."/>
            <person name="Nagy L.G."/>
            <person name="Floudas D."/>
            <person name="Copeland A."/>
            <person name="Barry K.W."/>
            <person name="Cichocki N."/>
            <person name="Veneault-Fourrey C."/>
            <person name="LaButti K."/>
            <person name="Lindquist E.A."/>
            <person name="Lipzen A."/>
            <person name="Lundell T."/>
            <person name="Morin E."/>
            <person name="Murat C."/>
            <person name="Riley R."/>
            <person name="Ohm R."/>
            <person name="Sun H."/>
            <person name="Tunlid A."/>
            <person name="Henrissat B."/>
            <person name="Grigoriev I.V."/>
            <person name="Hibbett D.S."/>
            <person name="Martin F."/>
        </authorList>
    </citation>
    <scope>NUCLEOTIDE SEQUENCE [LARGE SCALE GENOMIC DNA]</scope>
    <source>
        <strain evidence="2 3">Koide BX008</strain>
    </source>
</reference>
<dbReference type="EMBL" id="KN818231">
    <property type="protein sequence ID" value="KIL67605.1"/>
    <property type="molecule type" value="Genomic_DNA"/>
</dbReference>
<gene>
    <name evidence="2" type="ORF">M378DRAFT_73761</name>
</gene>
<evidence type="ECO:0000313" key="2">
    <source>
        <dbReference type="EMBL" id="KIL67605.1"/>
    </source>
</evidence>
<dbReference type="InParanoid" id="A0A0C2SVZ9"/>
<dbReference type="AlphaFoldDB" id="A0A0C2SVZ9"/>
<feature type="region of interest" description="Disordered" evidence="1">
    <location>
        <begin position="292"/>
        <end position="311"/>
    </location>
</feature>
<dbReference type="HOGENOM" id="CLU_058263_1_0_1"/>
<name>A0A0C2SVZ9_AMAMK</name>
<dbReference type="Proteomes" id="UP000054549">
    <property type="component" value="Unassembled WGS sequence"/>
</dbReference>
<sequence length="311" mass="34785">MIEASLRERNATDGFFLERLDAFMDKCLADIRAFSERESRPFEETRQYVAEWHARYIFRSRDTSVPSEQQPSRSDRIRTVLYDASRTLETLSETSGVQSFLLSVDPTDPSDHGFLGGSLTGREFWRRLRNGGEGGANAFKTFCQKEMPISGPLSETSSLADMGDATKLPETLGKKTTAKNVKSELYDKTRTALRKESGFRLAEMRWTNPEKLDAYGVRLVGWPGDIPKQNPSSLKQSQNKQLLEALENGALKFEKITTGHTKEGHKSHDLSDAMAEESADVEEDFSWAYDADAEIGPNAPVSNLPYSGHGD</sequence>
<proteinExistence type="predicted"/>
<dbReference type="OrthoDB" id="3223825at2759"/>
<organism evidence="2 3">
    <name type="scientific">Amanita muscaria (strain Koide BX008)</name>
    <dbReference type="NCBI Taxonomy" id="946122"/>
    <lineage>
        <taxon>Eukaryota</taxon>
        <taxon>Fungi</taxon>
        <taxon>Dikarya</taxon>
        <taxon>Basidiomycota</taxon>
        <taxon>Agaricomycotina</taxon>
        <taxon>Agaricomycetes</taxon>
        <taxon>Agaricomycetidae</taxon>
        <taxon>Agaricales</taxon>
        <taxon>Pluteineae</taxon>
        <taxon>Amanitaceae</taxon>
        <taxon>Amanita</taxon>
    </lineage>
</organism>
<protein>
    <submittedName>
        <fullName evidence="2">Uncharacterized protein</fullName>
    </submittedName>
</protein>
<accession>A0A0C2SVZ9</accession>
<keyword evidence="3" id="KW-1185">Reference proteome</keyword>
<evidence type="ECO:0000313" key="3">
    <source>
        <dbReference type="Proteomes" id="UP000054549"/>
    </source>
</evidence>